<gene>
    <name evidence="2" type="ORF">O3G_MSEX013149</name>
</gene>
<evidence type="ECO:0000313" key="2">
    <source>
        <dbReference type="EMBL" id="KAG6462251.1"/>
    </source>
</evidence>
<keyword evidence="3" id="KW-1185">Reference proteome</keyword>
<feature type="chain" id="PRO_5038106961" evidence="1">
    <location>
        <begin position="23"/>
        <end position="72"/>
    </location>
</feature>
<protein>
    <submittedName>
        <fullName evidence="2">Uncharacterized protein</fullName>
    </submittedName>
</protein>
<accession>A0A921ZRP9</accession>
<reference evidence="2" key="1">
    <citation type="journal article" date="2016" name="Insect Biochem. Mol. Biol.">
        <title>Multifaceted biological insights from a draft genome sequence of the tobacco hornworm moth, Manduca sexta.</title>
        <authorList>
            <person name="Kanost M.R."/>
            <person name="Arrese E.L."/>
            <person name="Cao X."/>
            <person name="Chen Y.R."/>
            <person name="Chellapilla S."/>
            <person name="Goldsmith M.R."/>
            <person name="Grosse-Wilde E."/>
            <person name="Heckel D.G."/>
            <person name="Herndon N."/>
            <person name="Jiang H."/>
            <person name="Papanicolaou A."/>
            <person name="Qu J."/>
            <person name="Soulages J.L."/>
            <person name="Vogel H."/>
            <person name="Walters J."/>
            <person name="Waterhouse R.M."/>
            <person name="Ahn S.J."/>
            <person name="Almeida F.C."/>
            <person name="An C."/>
            <person name="Aqrawi P."/>
            <person name="Bretschneider A."/>
            <person name="Bryant W.B."/>
            <person name="Bucks S."/>
            <person name="Chao H."/>
            <person name="Chevignon G."/>
            <person name="Christen J.M."/>
            <person name="Clarke D.F."/>
            <person name="Dittmer N.T."/>
            <person name="Ferguson L.C.F."/>
            <person name="Garavelou S."/>
            <person name="Gordon K.H.J."/>
            <person name="Gunaratna R.T."/>
            <person name="Han Y."/>
            <person name="Hauser F."/>
            <person name="He Y."/>
            <person name="Heidel-Fischer H."/>
            <person name="Hirsh A."/>
            <person name="Hu Y."/>
            <person name="Jiang H."/>
            <person name="Kalra D."/>
            <person name="Klinner C."/>
            <person name="Konig C."/>
            <person name="Kovar C."/>
            <person name="Kroll A.R."/>
            <person name="Kuwar S.S."/>
            <person name="Lee S.L."/>
            <person name="Lehman R."/>
            <person name="Li K."/>
            <person name="Li Z."/>
            <person name="Liang H."/>
            <person name="Lovelace S."/>
            <person name="Lu Z."/>
            <person name="Mansfield J.H."/>
            <person name="McCulloch K.J."/>
            <person name="Mathew T."/>
            <person name="Morton B."/>
            <person name="Muzny D.M."/>
            <person name="Neunemann D."/>
            <person name="Ongeri F."/>
            <person name="Pauchet Y."/>
            <person name="Pu L.L."/>
            <person name="Pyrousis I."/>
            <person name="Rao X.J."/>
            <person name="Redding A."/>
            <person name="Roesel C."/>
            <person name="Sanchez-Gracia A."/>
            <person name="Schaack S."/>
            <person name="Shukla A."/>
            <person name="Tetreau G."/>
            <person name="Wang Y."/>
            <person name="Xiong G.H."/>
            <person name="Traut W."/>
            <person name="Walsh T.K."/>
            <person name="Worley K.C."/>
            <person name="Wu D."/>
            <person name="Wu W."/>
            <person name="Wu Y.Q."/>
            <person name="Zhang X."/>
            <person name="Zou Z."/>
            <person name="Zucker H."/>
            <person name="Briscoe A.D."/>
            <person name="Burmester T."/>
            <person name="Clem R.J."/>
            <person name="Feyereisen R."/>
            <person name="Grimmelikhuijzen C.J.P."/>
            <person name="Hamodrakas S.J."/>
            <person name="Hansson B.S."/>
            <person name="Huguet E."/>
            <person name="Jermiin L.S."/>
            <person name="Lan Q."/>
            <person name="Lehman H.K."/>
            <person name="Lorenzen M."/>
            <person name="Merzendorfer H."/>
            <person name="Michalopoulos I."/>
            <person name="Morton D.B."/>
            <person name="Muthukrishnan S."/>
            <person name="Oakeshott J.G."/>
            <person name="Palmer W."/>
            <person name="Park Y."/>
            <person name="Passarelli A.L."/>
            <person name="Rozas J."/>
            <person name="Schwartz L.M."/>
            <person name="Smith W."/>
            <person name="Southgate A."/>
            <person name="Vilcinskas A."/>
            <person name="Vogt R."/>
            <person name="Wang P."/>
            <person name="Werren J."/>
            <person name="Yu X.Q."/>
            <person name="Zhou J.J."/>
            <person name="Brown S.J."/>
            <person name="Scherer S.E."/>
            <person name="Richards S."/>
            <person name="Blissard G.W."/>
        </authorList>
    </citation>
    <scope>NUCLEOTIDE SEQUENCE</scope>
</reference>
<evidence type="ECO:0000313" key="3">
    <source>
        <dbReference type="Proteomes" id="UP000791440"/>
    </source>
</evidence>
<sequence>MNSFFCFTFTFMITLGVTFVFSESNVTPSEQCPGQNFDGLRDRIQVIPCGKKRCKLQKNTNTTVVFKFKPSK</sequence>
<dbReference type="Proteomes" id="UP000791440">
    <property type="component" value="Unassembled WGS sequence"/>
</dbReference>
<dbReference type="AlphaFoldDB" id="A0A921ZRP9"/>
<evidence type="ECO:0000256" key="1">
    <source>
        <dbReference type="SAM" id="SignalP"/>
    </source>
</evidence>
<dbReference type="EMBL" id="JH668826">
    <property type="protein sequence ID" value="KAG6462251.1"/>
    <property type="molecule type" value="Genomic_DNA"/>
</dbReference>
<keyword evidence="1" id="KW-0732">Signal</keyword>
<name>A0A921ZRP9_MANSE</name>
<proteinExistence type="predicted"/>
<comment type="caution">
    <text evidence="2">The sequence shown here is derived from an EMBL/GenBank/DDBJ whole genome shotgun (WGS) entry which is preliminary data.</text>
</comment>
<feature type="signal peptide" evidence="1">
    <location>
        <begin position="1"/>
        <end position="22"/>
    </location>
</feature>
<reference evidence="2" key="2">
    <citation type="submission" date="2020-12" db="EMBL/GenBank/DDBJ databases">
        <authorList>
            <person name="Kanost M."/>
        </authorList>
    </citation>
    <scope>NUCLEOTIDE SEQUENCE</scope>
</reference>
<organism evidence="2 3">
    <name type="scientific">Manduca sexta</name>
    <name type="common">Tobacco hawkmoth</name>
    <name type="synonym">Tobacco hornworm</name>
    <dbReference type="NCBI Taxonomy" id="7130"/>
    <lineage>
        <taxon>Eukaryota</taxon>
        <taxon>Metazoa</taxon>
        <taxon>Ecdysozoa</taxon>
        <taxon>Arthropoda</taxon>
        <taxon>Hexapoda</taxon>
        <taxon>Insecta</taxon>
        <taxon>Pterygota</taxon>
        <taxon>Neoptera</taxon>
        <taxon>Endopterygota</taxon>
        <taxon>Lepidoptera</taxon>
        <taxon>Glossata</taxon>
        <taxon>Ditrysia</taxon>
        <taxon>Bombycoidea</taxon>
        <taxon>Sphingidae</taxon>
        <taxon>Sphinginae</taxon>
        <taxon>Sphingini</taxon>
        <taxon>Manduca</taxon>
    </lineage>
</organism>